<evidence type="ECO:0000259" key="11">
    <source>
        <dbReference type="PROSITE" id="PS50081"/>
    </source>
</evidence>
<evidence type="ECO:0000256" key="8">
    <source>
        <dbReference type="SAM" id="MobiDB-lite"/>
    </source>
</evidence>
<evidence type="ECO:0000313" key="13">
    <source>
        <dbReference type="Proteomes" id="UP001182556"/>
    </source>
</evidence>
<dbReference type="InterPro" id="IPR050538">
    <property type="entry name" value="MAP_kinase_kinase_kinase"/>
</dbReference>
<feature type="compositionally biased region" description="Polar residues" evidence="8">
    <location>
        <begin position="142"/>
        <end position="166"/>
    </location>
</feature>
<evidence type="ECO:0000259" key="9">
    <source>
        <dbReference type="PROSITE" id="PS50011"/>
    </source>
</evidence>
<evidence type="ECO:0000256" key="3">
    <source>
        <dbReference type="ARBA" id="ARBA00022741"/>
    </source>
</evidence>
<evidence type="ECO:0000256" key="7">
    <source>
        <dbReference type="PROSITE-ProRule" id="PRU10141"/>
    </source>
</evidence>
<feature type="compositionally biased region" description="Low complexity" evidence="8">
    <location>
        <begin position="1104"/>
        <end position="1113"/>
    </location>
</feature>
<proteinExistence type="predicted"/>
<evidence type="ECO:0000313" key="12">
    <source>
        <dbReference type="EMBL" id="KAK1927980.1"/>
    </source>
</evidence>
<dbReference type="InterPro" id="IPR001715">
    <property type="entry name" value="CH_dom"/>
</dbReference>
<keyword evidence="3 7" id="KW-0547">Nucleotide-binding</keyword>
<feature type="domain" description="Protein kinase" evidence="9">
    <location>
        <begin position="608"/>
        <end position="891"/>
    </location>
</feature>
<comment type="caution">
    <text evidence="12">The sequence shown here is derived from an EMBL/GenBank/DDBJ whole genome shotgun (WGS) entry which is preliminary data.</text>
</comment>
<evidence type="ECO:0000259" key="10">
    <source>
        <dbReference type="PROSITE" id="PS50021"/>
    </source>
</evidence>
<dbReference type="InterPro" id="IPR017441">
    <property type="entry name" value="Protein_kinase_ATP_BS"/>
</dbReference>
<dbReference type="PANTHER" id="PTHR48016:SF56">
    <property type="entry name" value="MAPKK KINASE"/>
    <property type="match status" value="1"/>
</dbReference>
<feature type="domain" description="Calponin-homology (CH)" evidence="10">
    <location>
        <begin position="7"/>
        <end position="113"/>
    </location>
</feature>
<dbReference type="SUPFAM" id="SSF56112">
    <property type="entry name" value="Protein kinase-like (PK-like)"/>
    <property type="match status" value="1"/>
</dbReference>
<feature type="region of interest" description="Disordered" evidence="8">
    <location>
        <begin position="1143"/>
        <end position="1178"/>
    </location>
</feature>
<dbReference type="PROSITE" id="PS50021">
    <property type="entry name" value="CH"/>
    <property type="match status" value="1"/>
</dbReference>
<dbReference type="InterPro" id="IPR002219">
    <property type="entry name" value="PKC_DAG/PE"/>
</dbReference>
<feature type="compositionally biased region" description="Low complexity" evidence="8">
    <location>
        <begin position="453"/>
        <end position="465"/>
    </location>
</feature>
<keyword evidence="4" id="KW-0418">Kinase</keyword>
<dbReference type="SUPFAM" id="SSF57889">
    <property type="entry name" value="Cysteine-rich domain"/>
    <property type="match status" value="1"/>
</dbReference>
<dbReference type="InterPro" id="IPR036872">
    <property type="entry name" value="CH_dom_sf"/>
</dbReference>
<dbReference type="InterPro" id="IPR011009">
    <property type="entry name" value="Kinase-like_dom_sf"/>
</dbReference>
<keyword evidence="1" id="KW-0808">Transferase</keyword>
<dbReference type="CDD" id="cd06627">
    <property type="entry name" value="STKc_Cdc7_like"/>
    <property type="match status" value="1"/>
</dbReference>
<organism evidence="12 13">
    <name type="scientific">Papiliotrema laurentii</name>
    <name type="common">Cryptococcus laurentii</name>
    <dbReference type="NCBI Taxonomy" id="5418"/>
    <lineage>
        <taxon>Eukaryota</taxon>
        <taxon>Fungi</taxon>
        <taxon>Dikarya</taxon>
        <taxon>Basidiomycota</taxon>
        <taxon>Agaricomycotina</taxon>
        <taxon>Tremellomycetes</taxon>
        <taxon>Tremellales</taxon>
        <taxon>Rhynchogastremaceae</taxon>
        <taxon>Papiliotrema</taxon>
    </lineage>
</organism>
<dbReference type="Pfam" id="PF00069">
    <property type="entry name" value="Pkinase"/>
    <property type="match status" value="1"/>
</dbReference>
<reference evidence="12" key="1">
    <citation type="submission" date="2023-02" db="EMBL/GenBank/DDBJ databases">
        <title>Identification and recombinant expression of a fungal hydrolase from Papiliotrema laurentii that hydrolyzes apple cutin and clears colloidal polyester polyurethane.</title>
        <authorList>
            <consortium name="DOE Joint Genome Institute"/>
            <person name="Roman V.A."/>
            <person name="Bojanowski C."/>
            <person name="Crable B.R."/>
            <person name="Wagner D.N."/>
            <person name="Hung C.S."/>
            <person name="Nadeau L.J."/>
            <person name="Schratz L."/>
            <person name="Haridas S."/>
            <person name="Pangilinan J."/>
            <person name="Lipzen A."/>
            <person name="Na H."/>
            <person name="Yan M."/>
            <person name="Ng V."/>
            <person name="Grigoriev I.V."/>
            <person name="Spatafora J.W."/>
            <person name="Barlow D."/>
            <person name="Biffinger J."/>
            <person name="Kelley-Loughnane N."/>
            <person name="Varaljay V.A."/>
            <person name="Crookes-Goodson W.J."/>
        </authorList>
    </citation>
    <scope>NUCLEOTIDE SEQUENCE</scope>
    <source>
        <strain evidence="12">5307AH</strain>
    </source>
</reference>
<dbReference type="AlphaFoldDB" id="A0AAD9L9B6"/>
<sequence>MDDNSGPSEAKVRALPISERAKSRERQVWVDVLRDGLLLCLLFNQIFPASPQHIPRVSLAAAGVSNSTNVTRFMNACQRVGLLEADIFDPSDMQAASETGIGRVAWTVIALARHAGRHNAAVRPQTPAASPSKPRSNARPLSVSSSFATTVTGDPSRRATSPPCTQSFEVSSRSSLGSRTRRMSAQSGASSQGSMVRCETPDAGTPRGHSFDDRTVSRTPTRTTFALSDIETLSPHRTRRPFPRSATQPMNPPGVPPRSQSINPIPAQSVGHLSRPPTAARRSTLLSKHTTDTEFPSAKDQAEQTSPPTTPTAERGGFSRKSSGPALHFRERTPSLISSGSRVTSAYTRSSVAMSLATIVGDDHEGAIDIVEDEDDPRSLPLNERRLSERTLHDARQRFLGNEVSARGALDDARTMVQQNEPKDELRDLAITQSLAALEGWRSGIHRAPLVASPRRTPSRPVSRSGEVGRVAEEDEYSLNGEPRTDPNRQTMIRRTSANGKVYVPKPIPQALSMTEAPMALLSVAATANPRPSIRPVRRQSDGLAYAASPVWQSSGRPRLYSRNESVVSLSAVDNPSAVSHESRRRNIQGQPLQILEIREPGLSPMRYQIGNCIGRGQFGAVYRSLNLGTGQMVAVKRIKLDGLESSQVDDVMQEVELLKKLSHPSIVRYEGMSRDDEYLNIVLEYIENGSLVQTLKSFGCFNEQLCASYVTKILEGLDYLHSQGVVHCDLKAANILSTKNGNVKLSDFGVSLSLKAVEQLQQEAGCKMSGLESRKNDAGSIQGSPNWSKWSAFCESALRQVAPEVINLQGAKTASDIWSLGCTIVELLTGRPPYSDLPNSMAVLWHIVEDTEPPIPPGISNDLRDFLELCFIKDPESRPAAVVLFEHPWIKRLNPDLAIRPQDSVPFLRRVSMELRRADSTKVFTLDSHSSDQMRNRLSLASSHGREGSDSQVKEHVLIKTSFSKAILCRICHMSVKKAGVLCQDCGLICHSICAVQASGRCDITEQLVLLARQQEYLASRPSHAVVSVASSRRQNVDREAYDASPLTQLPSKILQGMRRNRYSVAPAYGPMPDDIRTSPDSWDKAIRTGTSALRPSMDHSGSDSNSHSRSSILTDPSVIAEENDIRGRRRSAIRFELTEDKTDAKQVKDGVDVLPVRRDRGPSRKAKESKSDCLIM</sequence>
<dbReference type="Gene3D" id="3.30.60.20">
    <property type="match status" value="1"/>
</dbReference>
<keyword evidence="5" id="KW-0862">Zinc</keyword>
<dbReference type="InterPro" id="IPR000719">
    <property type="entry name" value="Prot_kinase_dom"/>
</dbReference>
<dbReference type="PROSITE" id="PS50011">
    <property type="entry name" value="PROTEIN_KINASE_DOM"/>
    <property type="match status" value="1"/>
</dbReference>
<evidence type="ECO:0000256" key="4">
    <source>
        <dbReference type="ARBA" id="ARBA00022777"/>
    </source>
</evidence>
<evidence type="ECO:0000256" key="5">
    <source>
        <dbReference type="ARBA" id="ARBA00022833"/>
    </source>
</evidence>
<keyword evidence="6 7" id="KW-0067">ATP-binding</keyword>
<evidence type="ECO:0000256" key="6">
    <source>
        <dbReference type="ARBA" id="ARBA00022840"/>
    </source>
</evidence>
<feature type="region of interest" description="Disordered" evidence="8">
    <location>
        <begin position="117"/>
        <end position="219"/>
    </location>
</feature>
<accession>A0AAD9L9B6</accession>
<dbReference type="Gene3D" id="1.10.418.10">
    <property type="entry name" value="Calponin-like domain"/>
    <property type="match status" value="1"/>
</dbReference>
<dbReference type="EMBL" id="JAODAN010000001">
    <property type="protein sequence ID" value="KAK1927980.1"/>
    <property type="molecule type" value="Genomic_DNA"/>
</dbReference>
<dbReference type="GO" id="GO:0046872">
    <property type="term" value="F:metal ion binding"/>
    <property type="evidence" value="ECO:0007669"/>
    <property type="project" value="UniProtKB-KW"/>
</dbReference>
<feature type="region of interest" description="Disordered" evidence="8">
    <location>
        <begin position="231"/>
        <end position="326"/>
    </location>
</feature>
<dbReference type="CDD" id="cd00029">
    <property type="entry name" value="C1"/>
    <property type="match status" value="1"/>
</dbReference>
<keyword evidence="2" id="KW-0479">Metal-binding</keyword>
<protein>
    <submittedName>
        <fullName evidence="12">Uncharacterized protein</fullName>
    </submittedName>
</protein>
<dbReference type="GO" id="GO:0005524">
    <property type="term" value="F:ATP binding"/>
    <property type="evidence" value="ECO:0007669"/>
    <property type="project" value="UniProtKB-UniRule"/>
</dbReference>
<evidence type="ECO:0000256" key="2">
    <source>
        <dbReference type="ARBA" id="ARBA00022723"/>
    </source>
</evidence>
<keyword evidence="13" id="KW-1185">Reference proteome</keyword>
<feature type="binding site" evidence="7">
    <location>
        <position position="637"/>
    </location>
    <ligand>
        <name>ATP</name>
        <dbReference type="ChEBI" id="CHEBI:30616"/>
    </ligand>
</feature>
<dbReference type="SMART" id="SM00220">
    <property type="entry name" value="S_TKc"/>
    <property type="match status" value="1"/>
</dbReference>
<gene>
    <name evidence="12" type="ORF">DB88DRAFT_60102</name>
</gene>
<dbReference type="Proteomes" id="UP001182556">
    <property type="component" value="Unassembled WGS sequence"/>
</dbReference>
<dbReference type="GO" id="GO:0004672">
    <property type="term" value="F:protein kinase activity"/>
    <property type="evidence" value="ECO:0007669"/>
    <property type="project" value="InterPro"/>
</dbReference>
<name>A0AAD9L9B6_PAPLA</name>
<dbReference type="GO" id="GO:0000165">
    <property type="term" value="P:MAPK cascade"/>
    <property type="evidence" value="ECO:0007669"/>
    <property type="project" value="UniProtKB-ARBA"/>
</dbReference>
<dbReference type="InterPro" id="IPR046349">
    <property type="entry name" value="C1-like_sf"/>
</dbReference>
<dbReference type="SUPFAM" id="SSF47576">
    <property type="entry name" value="Calponin-homology domain, CH-domain"/>
    <property type="match status" value="1"/>
</dbReference>
<feature type="region of interest" description="Disordered" evidence="8">
    <location>
        <begin position="1092"/>
        <end position="1127"/>
    </location>
</feature>
<evidence type="ECO:0000256" key="1">
    <source>
        <dbReference type="ARBA" id="ARBA00022679"/>
    </source>
</evidence>
<dbReference type="Pfam" id="PF00307">
    <property type="entry name" value="CH"/>
    <property type="match status" value="1"/>
</dbReference>
<feature type="domain" description="Phorbol-ester/DAG-type" evidence="11">
    <location>
        <begin position="956"/>
        <end position="1003"/>
    </location>
</feature>
<feature type="compositionally biased region" description="Low complexity" evidence="8">
    <location>
        <begin position="167"/>
        <end position="195"/>
    </location>
</feature>
<dbReference type="Gene3D" id="1.10.510.10">
    <property type="entry name" value="Transferase(Phosphotransferase) domain 1"/>
    <property type="match status" value="1"/>
</dbReference>
<dbReference type="PROSITE" id="PS00479">
    <property type="entry name" value="ZF_DAG_PE_1"/>
    <property type="match status" value="1"/>
</dbReference>
<dbReference type="PANTHER" id="PTHR48016">
    <property type="entry name" value="MAP KINASE KINASE KINASE SSK2-RELATED-RELATED"/>
    <property type="match status" value="1"/>
</dbReference>
<dbReference type="PROSITE" id="PS50081">
    <property type="entry name" value="ZF_DAG_PE_2"/>
    <property type="match status" value="1"/>
</dbReference>
<feature type="region of interest" description="Disordered" evidence="8">
    <location>
        <begin position="452"/>
        <end position="489"/>
    </location>
</feature>
<dbReference type="PROSITE" id="PS00107">
    <property type="entry name" value="PROTEIN_KINASE_ATP"/>
    <property type="match status" value="1"/>
</dbReference>